<dbReference type="Proteomes" id="UP001353858">
    <property type="component" value="Unassembled WGS sequence"/>
</dbReference>
<evidence type="ECO:0000259" key="1">
    <source>
        <dbReference type="Pfam" id="PF20700"/>
    </source>
</evidence>
<organism evidence="2 3">
    <name type="scientific">Aquatica leii</name>
    <dbReference type="NCBI Taxonomy" id="1421715"/>
    <lineage>
        <taxon>Eukaryota</taxon>
        <taxon>Metazoa</taxon>
        <taxon>Ecdysozoa</taxon>
        <taxon>Arthropoda</taxon>
        <taxon>Hexapoda</taxon>
        <taxon>Insecta</taxon>
        <taxon>Pterygota</taxon>
        <taxon>Neoptera</taxon>
        <taxon>Endopterygota</taxon>
        <taxon>Coleoptera</taxon>
        <taxon>Polyphaga</taxon>
        <taxon>Elateriformia</taxon>
        <taxon>Elateroidea</taxon>
        <taxon>Lampyridae</taxon>
        <taxon>Luciolinae</taxon>
        <taxon>Aquatica</taxon>
    </lineage>
</organism>
<evidence type="ECO:0000313" key="2">
    <source>
        <dbReference type="EMBL" id="KAK4887180.1"/>
    </source>
</evidence>
<name>A0AAN7QBQ0_9COLE</name>
<protein>
    <recommendedName>
        <fullName evidence="1">Mutator-like transposase domain-containing protein</fullName>
    </recommendedName>
</protein>
<evidence type="ECO:0000313" key="3">
    <source>
        <dbReference type="Proteomes" id="UP001353858"/>
    </source>
</evidence>
<dbReference type="InterPro" id="IPR049012">
    <property type="entry name" value="Mutator_transp_dom"/>
</dbReference>
<dbReference type="Pfam" id="PF20700">
    <property type="entry name" value="Mutator"/>
    <property type="match status" value="1"/>
</dbReference>
<comment type="caution">
    <text evidence="2">The sequence shown here is derived from an EMBL/GenBank/DDBJ whole genome shotgun (WGS) entry which is preliminary data.</text>
</comment>
<gene>
    <name evidence="2" type="ORF">RN001_003451</name>
</gene>
<proteinExistence type="predicted"/>
<dbReference type="AlphaFoldDB" id="A0AAN7QBQ0"/>
<reference evidence="3" key="1">
    <citation type="submission" date="2023-01" db="EMBL/GenBank/DDBJ databases">
        <title>Key to firefly adult light organ development and bioluminescence: homeobox transcription factors regulate luciferase expression and transportation to peroxisome.</title>
        <authorList>
            <person name="Fu X."/>
        </authorList>
    </citation>
    <scope>NUCLEOTIDE SEQUENCE [LARGE SCALE GENOMIC DNA]</scope>
</reference>
<sequence>MYLVSESRKGLESTFWLKCKMCNITHDIYSDNPTNDEINVNEAAVLGCISTGNGFSQMTETHAALNLPSLSNHKYLSVSTHIAEVIRNTAWECMKEAGEEEARLAKEVGDVDHQETPFITVIADGAWCKRSYKVNYNASSGVVSIFN</sequence>
<feature type="domain" description="Mutator-like transposase" evidence="1">
    <location>
        <begin position="4"/>
        <end position="145"/>
    </location>
</feature>
<dbReference type="EMBL" id="JARPUR010000001">
    <property type="protein sequence ID" value="KAK4887180.1"/>
    <property type="molecule type" value="Genomic_DNA"/>
</dbReference>
<accession>A0AAN7QBQ0</accession>
<keyword evidence="3" id="KW-1185">Reference proteome</keyword>